<evidence type="ECO:0000313" key="2">
    <source>
        <dbReference type="EMBL" id="NRV10342.1"/>
    </source>
</evidence>
<feature type="transmembrane region" description="Helical" evidence="1">
    <location>
        <begin position="7"/>
        <end position="24"/>
    </location>
</feature>
<gene>
    <name evidence="2" type="ORF">DFH45_003305</name>
</gene>
<feature type="transmembrane region" description="Helical" evidence="1">
    <location>
        <begin position="30"/>
        <end position="47"/>
    </location>
</feature>
<dbReference type="RefSeq" id="WP_077308597.1">
    <property type="nucleotide sequence ID" value="NZ_CP016090.1"/>
</dbReference>
<protein>
    <submittedName>
        <fullName evidence="2">Uncharacterized protein</fullName>
    </submittedName>
</protein>
<comment type="caution">
    <text evidence="2">The sequence shown here is derived from an EMBL/GenBank/DDBJ whole genome shotgun (WGS) entry which is preliminary data.</text>
</comment>
<dbReference type="Proteomes" id="UP000821656">
    <property type="component" value="Unassembled WGS sequence"/>
</dbReference>
<sequence>MSNIKVIFIVLVNVFIISLSLIKGYSDSRYFSLIFLFLGVFNYKYVFLNTKLTDHQRSFAQFSIIGFVILAILYTSYFMEF</sequence>
<proteinExistence type="predicted"/>
<dbReference type="AlphaFoldDB" id="A0A9Q5CSF1"/>
<dbReference type="EMBL" id="JABSXK010000001">
    <property type="protein sequence ID" value="NRV10342.1"/>
    <property type="molecule type" value="Genomic_DNA"/>
</dbReference>
<keyword evidence="1" id="KW-0472">Membrane</keyword>
<accession>A0A9Q5CSF1</accession>
<organism evidence="2 3">
    <name type="scientific">Clostridium beijerinckii</name>
    <name type="common">Clostridium MP</name>
    <dbReference type="NCBI Taxonomy" id="1520"/>
    <lineage>
        <taxon>Bacteria</taxon>
        <taxon>Bacillati</taxon>
        <taxon>Bacillota</taxon>
        <taxon>Clostridia</taxon>
        <taxon>Eubacteriales</taxon>
        <taxon>Clostridiaceae</taxon>
        <taxon>Clostridium</taxon>
    </lineage>
</organism>
<evidence type="ECO:0000313" key="3">
    <source>
        <dbReference type="Proteomes" id="UP000821656"/>
    </source>
</evidence>
<reference evidence="2" key="1">
    <citation type="submission" date="2020-05" db="EMBL/GenBank/DDBJ databases">
        <title>Genomic insights into acetone-butanol-ethanol (ABE) fermentation by sequencing solventogenic clostridia strains.</title>
        <authorList>
            <person name="Brown S."/>
        </authorList>
    </citation>
    <scope>NUCLEOTIDE SEQUENCE</scope>
    <source>
        <strain evidence="2">DJ126</strain>
    </source>
</reference>
<keyword evidence="1" id="KW-0812">Transmembrane</keyword>
<evidence type="ECO:0000256" key="1">
    <source>
        <dbReference type="SAM" id="Phobius"/>
    </source>
</evidence>
<name>A0A9Q5CSF1_CLOBE</name>
<feature type="transmembrane region" description="Helical" evidence="1">
    <location>
        <begin position="59"/>
        <end position="79"/>
    </location>
</feature>
<keyword evidence="1" id="KW-1133">Transmembrane helix</keyword>